<keyword evidence="1" id="KW-0732">Signal</keyword>
<evidence type="ECO:0000313" key="2">
    <source>
        <dbReference type="EMBL" id="AFM12260.1"/>
    </source>
</evidence>
<feature type="signal peptide" evidence="1">
    <location>
        <begin position="1"/>
        <end position="22"/>
    </location>
</feature>
<dbReference type="AlphaFoldDB" id="I4B4Q3"/>
<dbReference type="KEGG" id="tpx:Turpa_1612"/>
<reference evidence="2 3" key="1">
    <citation type="submission" date="2012-06" db="EMBL/GenBank/DDBJ databases">
        <title>The complete chromosome of genome of Turneriella parva DSM 21527.</title>
        <authorList>
            <consortium name="US DOE Joint Genome Institute (JGI-PGF)"/>
            <person name="Lucas S."/>
            <person name="Han J."/>
            <person name="Lapidus A."/>
            <person name="Bruce D."/>
            <person name="Goodwin L."/>
            <person name="Pitluck S."/>
            <person name="Peters L."/>
            <person name="Kyrpides N."/>
            <person name="Mavromatis K."/>
            <person name="Ivanova N."/>
            <person name="Mikhailova N."/>
            <person name="Chertkov O."/>
            <person name="Detter J.C."/>
            <person name="Tapia R."/>
            <person name="Han C."/>
            <person name="Land M."/>
            <person name="Hauser L."/>
            <person name="Markowitz V."/>
            <person name="Cheng J.-F."/>
            <person name="Hugenholtz P."/>
            <person name="Woyke T."/>
            <person name="Wu D."/>
            <person name="Gronow S."/>
            <person name="Wellnitz S."/>
            <person name="Brambilla E."/>
            <person name="Klenk H.-P."/>
            <person name="Eisen J.A."/>
        </authorList>
    </citation>
    <scope>NUCLEOTIDE SEQUENCE [LARGE SCALE GENOMIC DNA]</scope>
    <source>
        <strain evidence="3">ATCC BAA-1111 / DSM 21527 / NCTC 11395 / H</strain>
    </source>
</reference>
<evidence type="ECO:0000256" key="1">
    <source>
        <dbReference type="SAM" id="SignalP"/>
    </source>
</evidence>
<dbReference type="STRING" id="869212.Turpa_1612"/>
<accession>I4B4Q3</accession>
<gene>
    <name evidence="2" type="ordered locus">Turpa_1612</name>
</gene>
<sequence>MMRTFLFSVLFTAVICTVAACAKTNTAPKGPAKTAMRAKIIEAFFSSPLKIKGSMNGFWSVDLKEFASHLKKSRKSDINLSMTNYYLRIEGSFCDELFFVDGGDFTMSAGSLKKLESTKDRNIYSVVYNRELPQGTKLTQGGILSAFIDERRIVVEFPDHKLTFFPSDENPAVLSARYGKTP</sequence>
<dbReference type="EMBL" id="CP002959">
    <property type="protein sequence ID" value="AFM12260.1"/>
    <property type="molecule type" value="Genomic_DNA"/>
</dbReference>
<organism evidence="2 3">
    <name type="scientific">Turneriella parva (strain ATCC BAA-1111 / DSM 21527 / NCTC 11395 / H)</name>
    <name type="common">Leptospira parva</name>
    <dbReference type="NCBI Taxonomy" id="869212"/>
    <lineage>
        <taxon>Bacteria</taxon>
        <taxon>Pseudomonadati</taxon>
        <taxon>Spirochaetota</taxon>
        <taxon>Spirochaetia</taxon>
        <taxon>Leptospirales</taxon>
        <taxon>Leptospiraceae</taxon>
        <taxon>Turneriella</taxon>
    </lineage>
</organism>
<proteinExistence type="predicted"/>
<evidence type="ECO:0008006" key="4">
    <source>
        <dbReference type="Google" id="ProtNLM"/>
    </source>
</evidence>
<dbReference type="PROSITE" id="PS51257">
    <property type="entry name" value="PROKAR_LIPOPROTEIN"/>
    <property type="match status" value="1"/>
</dbReference>
<evidence type="ECO:0000313" key="3">
    <source>
        <dbReference type="Proteomes" id="UP000006048"/>
    </source>
</evidence>
<name>I4B4Q3_TURPD</name>
<dbReference type="Proteomes" id="UP000006048">
    <property type="component" value="Chromosome"/>
</dbReference>
<feature type="chain" id="PRO_5003686720" description="Lipocalin-like domain-containing protein" evidence="1">
    <location>
        <begin position="23"/>
        <end position="182"/>
    </location>
</feature>
<dbReference type="HOGENOM" id="CLU_1481366_0_0_12"/>
<protein>
    <recommendedName>
        <fullName evidence="4">Lipocalin-like domain-containing protein</fullName>
    </recommendedName>
</protein>
<keyword evidence="3" id="KW-1185">Reference proteome</keyword>